<proteinExistence type="predicted"/>
<dbReference type="Proteomes" id="UP000759537">
    <property type="component" value="Unassembled WGS sequence"/>
</dbReference>
<evidence type="ECO:0000313" key="4">
    <source>
        <dbReference type="EMBL" id="KAF8485201.1"/>
    </source>
</evidence>
<dbReference type="InterPro" id="IPR051609">
    <property type="entry name" value="NmrA/Isoflavone_reductase-like"/>
</dbReference>
<organism evidence="4 5">
    <name type="scientific">Russula ochroleuca</name>
    <dbReference type="NCBI Taxonomy" id="152965"/>
    <lineage>
        <taxon>Eukaryota</taxon>
        <taxon>Fungi</taxon>
        <taxon>Dikarya</taxon>
        <taxon>Basidiomycota</taxon>
        <taxon>Agaricomycotina</taxon>
        <taxon>Agaricomycetes</taxon>
        <taxon>Russulales</taxon>
        <taxon>Russulaceae</taxon>
        <taxon>Russula</taxon>
    </lineage>
</organism>
<dbReference type="InterPro" id="IPR008030">
    <property type="entry name" value="NmrA-like"/>
</dbReference>
<feature type="domain" description="NmrA-like" evidence="3">
    <location>
        <begin position="8"/>
        <end position="251"/>
    </location>
</feature>
<sequence>MSGYTNFAVVGAGTLGNYIVQQLLKDKAAGTVKEVVVLSRQGSKSTVQGDAKVIQVDYSNDESIKHALTGVDVAISTISGTAVDVQVKIAVAAKEAGVKLFVPSEFGGVTVEGQTEGRFGAKANIQSQLKALGIPYAAFYTGLFADYIWSPFFDLDVTSGKVSVGGDGNKPITLTSRPDIARYVSYILTHLPAEQLKNRAFTIAGDNKTFSEIFKAYDEKTGKKLEVTYLSLSELDAKIAANPQNISFVLRKYWVTAAPFQGTDNHLYPDWNPSPAIDSLPVA</sequence>
<accession>A0A9P5N3M9</accession>
<dbReference type="Gene3D" id="3.90.25.10">
    <property type="entry name" value="UDP-galactose 4-epimerase, domain 1"/>
    <property type="match status" value="1"/>
</dbReference>
<name>A0A9P5N3M9_9AGAM</name>
<keyword evidence="5" id="KW-1185">Reference proteome</keyword>
<dbReference type="PANTHER" id="PTHR47706">
    <property type="entry name" value="NMRA-LIKE FAMILY PROTEIN"/>
    <property type="match status" value="1"/>
</dbReference>
<comment type="caution">
    <text evidence="4">The sequence shown here is derived from an EMBL/GenBank/DDBJ whole genome shotgun (WGS) entry which is preliminary data.</text>
</comment>
<dbReference type="InterPro" id="IPR045312">
    <property type="entry name" value="PCBER-like"/>
</dbReference>
<reference evidence="4" key="2">
    <citation type="journal article" date="2020" name="Nat. Commun.">
        <title>Large-scale genome sequencing of mycorrhizal fungi provides insights into the early evolution of symbiotic traits.</title>
        <authorList>
            <person name="Miyauchi S."/>
            <person name="Kiss E."/>
            <person name="Kuo A."/>
            <person name="Drula E."/>
            <person name="Kohler A."/>
            <person name="Sanchez-Garcia M."/>
            <person name="Morin E."/>
            <person name="Andreopoulos B."/>
            <person name="Barry K.W."/>
            <person name="Bonito G."/>
            <person name="Buee M."/>
            <person name="Carver A."/>
            <person name="Chen C."/>
            <person name="Cichocki N."/>
            <person name="Clum A."/>
            <person name="Culley D."/>
            <person name="Crous P.W."/>
            <person name="Fauchery L."/>
            <person name="Girlanda M."/>
            <person name="Hayes R.D."/>
            <person name="Keri Z."/>
            <person name="LaButti K."/>
            <person name="Lipzen A."/>
            <person name="Lombard V."/>
            <person name="Magnuson J."/>
            <person name="Maillard F."/>
            <person name="Murat C."/>
            <person name="Nolan M."/>
            <person name="Ohm R.A."/>
            <person name="Pangilinan J."/>
            <person name="Pereira M.F."/>
            <person name="Perotto S."/>
            <person name="Peter M."/>
            <person name="Pfister S."/>
            <person name="Riley R."/>
            <person name="Sitrit Y."/>
            <person name="Stielow J.B."/>
            <person name="Szollosi G."/>
            <person name="Zifcakova L."/>
            <person name="Stursova M."/>
            <person name="Spatafora J.W."/>
            <person name="Tedersoo L."/>
            <person name="Vaario L.M."/>
            <person name="Yamada A."/>
            <person name="Yan M."/>
            <person name="Wang P."/>
            <person name="Xu J."/>
            <person name="Bruns T."/>
            <person name="Baldrian P."/>
            <person name="Vilgalys R."/>
            <person name="Dunand C."/>
            <person name="Henrissat B."/>
            <person name="Grigoriev I.V."/>
            <person name="Hibbett D."/>
            <person name="Nagy L.G."/>
            <person name="Martin F.M."/>
        </authorList>
    </citation>
    <scope>NUCLEOTIDE SEQUENCE</scope>
    <source>
        <strain evidence="4">Prilba</strain>
    </source>
</reference>
<dbReference type="GO" id="GO:0016491">
    <property type="term" value="F:oxidoreductase activity"/>
    <property type="evidence" value="ECO:0007669"/>
    <property type="project" value="UniProtKB-KW"/>
</dbReference>
<dbReference type="Pfam" id="PF05368">
    <property type="entry name" value="NmrA"/>
    <property type="match status" value="1"/>
</dbReference>
<dbReference type="SUPFAM" id="SSF51735">
    <property type="entry name" value="NAD(P)-binding Rossmann-fold domains"/>
    <property type="match status" value="1"/>
</dbReference>
<dbReference type="Gene3D" id="3.40.50.720">
    <property type="entry name" value="NAD(P)-binding Rossmann-like Domain"/>
    <property type="match status" value="1"/>
</dbReference>
<dbReference type="PANTHER" id="PTHR47706:SF9">
    <property type="entry name" value="NMRA-LIKE DOMAIN-CONTAINING PROTEIN-RELATED"/>
    <property type="match status" value="1"/>
</dbReference>
<evidence type="ECO:0000256" key="2">
    <source>
        <dbReference type="ARBA" id="ARBA00023002"/>
    </source>
</evidence>
<dbReference type="InterPro" id="IPR036291">
    <property type="entry name" value="NAD(P)-bd_dom_sf"/>
</dbReference>
<keyword evidence="1" id="KW-0521">NADP</keyword>
<dbReference type="EMBL" id="WHVB01000003">
    <property type="protein sequence ID" value="KAF8485201.1"/>
    <property type="molecule type" value="Genomic_DNA"/>
</dbReference>
<evidence type="ECO:0000313" key="5">
    <source>
        <dbReference type="Proteomes" id="UP000759537"/>
    </source>
</evidence>
<gene>
    <name evidence="4" type="ORF">DFH94DRAFT_719033</name>
</gene>
<evidence type="ECO:0000256" key="1">
    <source>
        <dbReference type="ARBA" id="ARBA00022857"/>
    </source>
</evidence>
<dbReference type="OrthoDB" id="9974981at2759"/>
<dbReference type="AlphaFoldDB" id="A0A9P5N3M9"/>
<keyword evidence="2" id="KW-0560">Oxidoreductase</keyword>
<protein>
    <submittedName>
        <fullName evidence="4">NAD-P-binding protein</fullName>
    </submittedName>
</protein>
<evidence type="ECO:0000259" key="3">
    <source>
        <dbReference type="Pfam" id="PF05368"/>
    </source>
</evidence>
<dbReference type="CDD" id="cd05259">
    <property type="entry name" value="PCBER_SDR_a"/>
    <property type="match status" value="1"/>
</dbReference>
<reference evidence="4" key="1">
    <citation type="submission" date="2019-10" db="EMBL/GenBank/DDBJ databases">
        <authorList>
            <consortium name="DOE Joint Genome Institute"/>
            <person name="Kuo A."/>
            <person name="Miyauchi S."/>
            <person name="Kiss E."/>
            <person name="Drula E."/>
            <person name="Kohler A."/>
            <person name="Sanchez-Garcia M."/>
            <person name="Andreopoulos B."/>
            <person name="Barry K.W."/>
            <person name="Bonito G."/>
            <person name="Buee M."/>
            <person name="Carver A."/>
            <person name="Chen C."/>
            <person name="Cichocki N."/>
            <person name="Clum A."/>
            <person name="Culley D."/>
            <person name="Crous P.W."/>
            <person name="Fauchery L."/>
            <person name="Girlanda M."/>
            <person name="Hayes R."/>
            <person name="Keri Z."/>
            <person name="LaButti K."/>
            <person name="Lipzen A."/>
            <person name="Lombard V."/>
            <person name="Magnuson J."/>
            <person name="Maillard F."/>
            <person name="Morin E."/>
            <person name="Murat C."/>
            <person name="Nolan M."/>
            <person name="Ohm R."/>
            <person name="Pangilinan J."/>
            <person name="Pereira M."/>
            <person name="Perotto S."/>
            <person name="Peter M."/>
            <person name="Riley R."/>
            <person name="Sitrit Y."/>
            <person name="Stielow B."/>
            <person name="Szollosi G."/>
            <person name="Zifcakova L."/>
            <person name="Stursova M."/>
            <person name="Spatafora J.W."/>
            <person name="Tedersoo L."/>
            <person name="Vaario L.-M."/>
            <person name="Yamada A."/>
            <person name="Yan M."/>
            <person name="Wang P."/>
            <person name="Xu J."/>
            <person name="Bruns T."/>
            <person name="Baldrian P."/>
            <person name="Vilgalys R."/>
            <person name="Henrissat B."/>
            <person name="Grigoriev I.V."/>
            <person name="Hibbett D."/>
            <person name="Nagy L.G."/>
            <person name="Martin F.M."/>
        </authorList>
    </citation>
    <scope>NUCLEOTIDE SEQUENCE</scope>
    <source>
        <strain evidence="4">Prilba</strain>
    </source>
</reference>